<dbReference type="EMBL" id="JAAORB010000005">
    <property type="protein sequence ID" value="NHQ73743.1"/>
    <property type="molecule type" value="Genomic_DNA"/>
</dbReference>
<evidence type="ECO:0000256" key="2">
    <source>
        <dbReference type="SAM" id="SignalP"/>
    </source>
</evidence>
<feature type="compositionally biased region" description="Acidic residues" evidence="1">
    <location>
        <begin position="110"/>
        <end position="126"/>
    </location>
</feature>
<accession>A0A967EE15</accession>
<comment type="caution">
    <text evidence="3">The sequence shown here is derived from an EMBL/GenBank/DDBJ whole genome shotgun (WGS) entry which is preliminary data.</text>
</comment>
<feature type="signal peptide" evidence="2">
    <location>
        <begin position="1"/>
        <end position="20"/>
    </location>
</feature>
<keyword evidence="4" id="KW-1185">Reference proteome</keyword>
<name>A0A967EE15_9RHOB</name>
<reference evidence="3" key="1">
    <citation type="submission" date="2020-03" db="EMBL/GenBank/DDBJ databases">
        <title>Roseovarius gahaiensis sp. nov., isolated from Gahai Saline Lake, China.</title>
        <authorList>
            <person name="Sun X."/>
        </authorList>
    </citation>
    <scope>NUCLEOTIDE SEQUENCE</scope>
    <source>
        <strain evidence="3">GH877</strain>
    </source>
</reference>
<dbReference type="AlphaFoldDB" id="A0A967EE15"/>
<keyword evidence="2" id="KW-0732">Signal</keyword>
<protein>
    <recommendedName>
        <fullName evidence="5">AAA+ family ATPase</fullName>
    </recommendedName>
</protein>
<dbReference type="RefSeq" id="WP_167193879.1">
    <property type="nucleotide sequence ID" value="NZ_JAAORB010000005.1"/>
</dbReference>
<evidence type="ECO:0008006" key="5">
    <source>
        <dbReference type="Google" id="ProtNLM"/>
    </source>
</evidence>
<sequence>MTRFALITAAVLSIASPLSAQEAEQDKSGTSLMERGAQMFMEGIMREMEPAMEDLKGLAETMGPELRRFVEEMGPAFAELMGKIDDLSVYHPPEMLPNGDIILRRKEPLDPDAPDQPPLDDGEIEI</sequence>
<feature type="region of interest" description="Disordered" evidence="1">
    <location>
        <begin position="104"/>
        <end position="126"/>
    </location>
</feature>
<feature type="chain" id="PRO_5036686567" description="AAA+ family ATPase" evidence="2">
    <location>
        <begin position="21"/>
        <end position="126"/>
    </location>
</feature>
<gene>
    <name evidence="3" type="ORF">HAT86_04580</name>
</gene>
<proteinExistence type="predicted"/>
<evidence type="ECO:0000313" key="3">
    <source>
        <dbReference type="EMBL" id="NHQ73743.1"/>
    </source>
</evidence>
<evidence type="ECO:0000256" key="1">
    <source>
        <dbReference type="SAM" id="MobiDB-lite"/>
    </source>
</evidence>
<organism evidence="3 4">
    <name type="scientific">Roseovarius gahaiensis</name>
    <dbReference type="NCBI Taxonomy" id="2716691"/>
    <lineage>
        <taxon>Bacteria</taxon>
        <taxon>Pseudomonadati</taxon>
        <taxon>Pseudomonadota</taxon>
        <taxon>Alphaproteobacteria</taxon>
        <taxon>Rhodobacterales</taxon>
        <taxon>Roseobacteraceae</taxon>
        <taxon>Roseovarius</taxon>
    </lineage>
</organism>
<evidence type="ECO:0000313" key="4">
    <source>
        <dbReference type="Proteomes" id="UP000639775"/>
    </source>
</evidence>
<dbReference type="Proteomes" id="UP000639775">
    <property type="component" value="Unassembled WGS sequence"/>
</dbReference>